<dbReference type="AlphaFoldDB" id="A0A7U3VRW7"/>
<dbReference type="PANTHER" id="PTHR42788">
    <property type="entry name" value="TAURINE IMPORT ATP-BINDING PROTEIN-RELATED"/>
    <property type="match status" value="1"/>
</dbReference>
<evidence type="ECO:0000256" key="1">
    <source>
        <dbReference type="ARBA" id="ARBA00022448"/>
    </source>
</evidence>
<evidence type="ECO:0000313" key="7">
    <source>
        <dbReference type="Proteomes" id="UP000595703"/>
    </source>
</evidence>
<dbReference type="PROSITE" id="PS00211">
    <property type="entry name" value="ABC_TRANSPORTER_1"/>
    <property type="match status" value="1"/>
</dbReference>
<keyword evidence="1" id="KW-0813">Transport</keyword>
<name>A0A7U3VRW7_9ACTN</name>
<evidence type="ECO:0000256" key="3">
    <source>
        <dbReference type="ARBA" id="ARBA00022840"/>
    </source>
</evidence>
<dbReference type="InterPro" id="IPR003439">
    <property type="entry name" value="ABC_transporter-like_ATP-bd"/>
</dbReference>
<dbReference type="InterPro" id="IPR003593">
    <property type="entry name" value="AAA+_ATPase"/>
</dbReference>
<evidence type="ECO:0000256" key="2">
    <source>
        <dbReference type="ARBA" id="ARBA00022741"/>
    </source>
</evidence>
<dbReference type="KEGG" id="arev:RVR_8597"/>
<dbReference type="Gene3D" id="3.40.50.300">
    <property type="entry name" value="P-loop containing nucleotide triphosphate hydrolases"/>
    <property type="match status" value="1"/>
</dbReference>
<dbReference type="GO" id="GO:0005524">
    <property type="term" value="F:ATP binding"/>
    <property type="evidence" value="ECO:0007669"/>
    <property type="project" value="UniProtKB-KW"/>
</dbReference>
<proteinExistence type="predicted"/>
<keyword evidence="2" id="KW-0547">Nucleotide-binding</keyword>
<dbReference type="InterPro" id="IPR050166">
    <property type="entry name" value="ABC_transporter_ATP-bind"/>
</dbReference>
<dbReference type="PANTHER" id="PTHR42788:SF13">
    <property type="entry name" value="ALIPHATIC SULFONATES IMPORT ATP-BINDING PROTEIN SSUB"/>
    <property type="match status" value="1"/>
</dbReference>
<dbReference type="EMBL" id="AP018365">
    <property type="protein sequence ID" value="BBB01278.1"/>
    <property type="molecule type" value="Genomic_DNA"/>
</dbReference>
<sequence length="293" mass="32178">MSAPAPGPRATGVPHTDRREAMATHQQARQPDTEDGAKLRVESARVTYRSRAGNVLAVDGIDLDVADGEFVAIVGPSGSGKSTFLMALDGLVPLSGGRIRVDGRPVDRPGPDRAVVFQDACLLPWRTVIDNVAYGLELAGAGRKERLRVAARLLALTGLGGFEGFYPDQLSGGMKQRVNIARALAADPQILLLDEPFSGLDAQTRESMQAELLKIWDARKKTAVFVTHQIDEAVYLADRVVAFSARPARVVSQWRVPFPRPRPLELKHSREHRDLEEEIWEVVRAQRAPDEVR</sequence>
<keyword evidence="3 6" id="KW-0067">ATP-binding</keyword>
<dbReference type="Pfam" id="PF00005">
    <property type="entry name" value="ABC_tran"/>
    <property type="match status" value="1"/>
</dbReference>
<accession>A0A7U3VRW7</accession>
<evidence type="ECO:0000259" key="5">
    <source>
        <dbReference type="PROSITE" id="PS50893"/>
    </source>
</evidence>
<dbReference type="PROSITE" id="PS50893">
    <property type="entry name" value="ABC_TRANSPORTER_2"/>
    <property type="match status" value="1"/>
</dbReference>
<evidence type="ECO:0000256" key="4">
    <source>
        <dbReference type="SAM" id="MobiDB-lite"/>
    </source>
</evidence>
<dbReference type="InterPro" id="IPR017871">
    <property type="entry name" value="ABC_transporter-like_CS"/>
</dbReference>
<dbReference type="CDD" id="cd03293">
    <property type="entry name" value="ABC_NrtD_SsuB_transporters"/>
    <property type="match status" value="1"/>
</dbReference>
<dbReference type="InterPro" id="IPR027417">
    <property type="entry name" value="P-loop_NTPase"/>
</dbReference>
<dbReference type="Proteomes" id="UP000595703">
    <property type="component" value="Chromosome"/>
</dbReference>
<feature type="region of interest" description="Disordered" evidence="4">
    <location>
        <begin position="1"/>
        <end position="37"/>
    </location>
</feature>
<dbReference type="SUPFAM" id="SSF52540">
    <property type="entry name" value="P-loop containing nucleoside triphosphate hydrolases"/>
    <property type="match status" value="1"/>
</dbReference>
<reference evidence="6 7" key="2">
    <citation type="journal article" date="2011" name="J. Antibiot.">
        <title>Furaquinocins I and J: novel polyketide isoprenoid hybrid compounds from Streptomyces reveromyceticus SN-593.</title>
        <authorList>
            <person name="Panthee S."/>
            <person name="Takahashi S."/>
            <person name="Takagi H."/>
            <person name="Nogawa T."/>
            <person name="Oowada E."/>
            <person name="Uramoto M."/>
            <person name="Osada H."/>
        </authorList>
    </citation>
    <scope>NUCLEOTIDE SEQUENCE [LARGE SCALE GENOMIC DNA]</scope>
    <source>
        <strain evidence="6 7">SN-593</strain>
    </source>
</reference>
<organism evidence="6 7">
    <name type="scientific">Actinacidiphila reveromycinica</name>
    <dbReference type="NCBI Taxonomy" id="659352"/>
    <lineage>
        <taxon>Bacteria</taxon>
        <taxon>Bacillati</taxon>
        <taxon>Actinomycetota</taxon>
        <taxon>Actinomycetes</taxon>
        <taxon>Kitasatosporales</taxon>
        <taxon>Streptomycetaceae</taxon>
        <taxon>Actinacidiphila</taxon>
    </lineage>
</organism>
<evidence type="ECO:0000313" key="6">
    <source>
        <dbReference type="EMBL" id="BBB01278.1"/>
    </source>
</evidence>
<protein>
    <submittedName>
        <fullName evidence="6">Putative ABC transporter ATP-binding protein</fullName>
    </submittedName>
</protein>
<dbReference type="GO" id="GO:0016887">
    <property type="term" value="F:ATP hydrolysis activity"/>
    <property type="evidence" value="ECO:0007669"/>
    <property type="project" value="InterPro"/>
</dbReference>
<gene>
    <name evidence="6" type="ORF">RVR_8597</name>
</gene>
<reference evidence="6 7" key="4">
    <citation type="journal article" date="2020" name="Sci. Rep.">
        <title>beta-carboline chemical signals induce reveromycin production through a LuxR family regulator in Streptomyces sp. SN-593.</title>
        <authorList>
            <person name="Panthee S."/>
            <person name="Kito N."/>
            <person name="Hayashi T."/>
            <person name="Shimizu T."/>
            <person name="Ishikawa J."/>
            <person name="Hamamoto H."/>
            <person name="Osada H."/>
            <person name="Takahashi S."/>
        </authorList>
    </citation>
    <scope>NUCLEOTIDE SEQUENCE [LARGE SCALE GENOMIC DNA]</scope>
    <source>
        <strain evidence="6 7">SN-593</strain>
    </source>
</reference>
<feature type="domain" description="ABC transporter" evidence="5">
    <location>
        <begin position="39"/>
        <end position="270"/>
    </location>
</feature>
<dbReference type="SMART" id="SM00382">
    <property type="entry name" value="AAA"/>
    <property type="match status" value="1"/>
</dbReference>
<reference evidence="6 7" key="3">
    <citation type="journal article" date="2011" name="Nat. Chem. Biol.">
        <title>Reveromycin A biosynthesis uses RevG and RevJ for stereospecific spiroacetal formation.</title>
        <authorList>
            <person name="Takahashi S."/>
            <person name="Toyoda A."/>
            <person name="Sekiyama Y."/>
            <person name="Takagi H."/>
            <person name="Nogawa T."/>
            <person name="Uramoto M."/>
            <person name="Suzuki R."/>
            <person name="Koshino H."/>
            <person name="Kumano T."/>
            <person name="Panthee S."/>
            <person name="Dairi T."/>
            <person name="Ishikawa J."/>
            <person name="Ikeda H."/>
            <person name="Sakaki Y."/>
            <person name="Osada H."/>
        </authorList>
    </citation>
    <scope>NUCLEOTIDE SEQUENCE [LARGE SCALE GENOMIC DNA]</scope>
    <source>
        <strain evidence="6 7">SN-593</strain>
    </source>
</reference>
<reference evidence="6 7" key="1">
    <citation type="journal article" date="2010" name="J. Bacteriol.">
        <title>Biochemical characterization of a novel indole prenyltransferase from Streptomyces sp. SN-593.</title>
        <authorList>
            <person name="Takahashi S."/>
            <person name="Takagi H."/>
            <person name="Toyoda A."/>
            <person name="Uramoto M."/>
            <person name="Nogawa T."/>
            <person name="Ueki M."/>
            <person name="Sakaki Y."/>
            <person name="Osada H."/>
        </authorList>
    </citation>
    <scope>NUCLEOTIDE SEQUENCE [LARGE SCALE GENOMIC DNA]</scope>
    <source>
        <strain evidence="6 7">SN-593</strain>
    </source>
</reference>
<keyword evidence="7" id="KW-1185">Reference proteome</keyword>